<feature type="compositionally biased region" description="Low complexity" evidence="3">
    <location>
        <begin position="390"/>
        <end position="417"/>
    </location>
</feature>
<feature type="compositionally biased region" description="Polar residues" evidence="3">
    <location>
        <begin position="166"/>
        <end position="178"/>
    </location>
</feature>
<keyword evidence="2" id="KW-0694">RNA-binding</keyword>
<dbReference type="FunFam" id="1.10.8.1120:FF:000001">
    <property type="entry name" value="Histone RNA hairpin-binding protein-like"/>
    <property type="match status" value="1"/>
</dbReference>
<feature type="region of interest" description="Disordered" evidence="3">
    <location>
        <begin position="336"/>
        <end position="417"/>
    </location>
</feature>
<sequence>MINRGDTDERRRRLEQRQKQIAYGKETEGYAKYTCLVPRPCDREYHNPLHALTPRPEYDCSKRQFDRVLNAWRRQLHQWDDCDLDNLDEKFLSSGKATLMDFGLAAAPASTTHTPTTDDKPPQQPTGVMHSIANVAAMAHDHDGARDGGVEGGQRDDEEDGGGASHTRSPVFTGNTPTSALYSSGLSMHLNSGRASAMTAAACTPSRPQMSEGAEGPQVDDSFFLHMNSGNSRIASPYHPTYSGTGHVANSSYYYNYNSGGGGAGGGGAGAGNGRSSTNAYYQQFMRSNSYAHHNGGTPGSNYAMHIGLTPAHRPPSRNSVPHHITAIFNSEYELMAPSGPGSPSGMPHNPRSGGSPYRLGEPWMPNRRSPTYAMSSAAQCAGHRGTGSPANHNHSNTTPTASTSTTAAPPNITTANSAGTIVMTGTRGESPPQTTELALIPSTSQSSSGGFAQSPYGFRVHSPVQPQQQQPQTSQPVAYATPLTRPQSRPGLTAIQSQLSTSPSRSPIGLPPQQRERVAIAITMAAAARSRRGSGLVAAPTTWTPPNPQAQVRPSPHTPQLHLAVTPLSTKRPEAQD</sequence>
<dbReference type="Proteomes" id="UP000037923">
    <property type="component" value="Unassembled WGS sequence"/>
</dbReference>
<dbReference type="PANTHER" id="PTHR17408:SF0">
    <property type="entry name" value="HISTONE RNA HAIRPIN-BINDING PROTEIN"/>
    <property type="match status" value="1"/>
</dbReference>
<gene>
    <name evidence="5" type="ORF">ABB37_05463</name>
</gene>
<evidence type="ECO:0000259" key="4">
    <source>
        <dbReference type="Pfam" id="PF15247"/>
    </source>
</evidence>
<evidence type="ECO:0000313" key="6">
    <source>
        <dbReference type="Proteomes" id="UP000037923"/>
    </source>
</evidence>
<dbReference type="InterPro" id="IPR029344">
    <property type="entry name" value="SLBP_RNA_bind"/>
</dbReference>
<feature type="region of interest" description="Disordered" evidence="3">
    <location>
        <begin position="441"/>
        <end position="478"/>
    </location>
</feature>
<dbReference type="GO" id="GO:0005737">
    <property type="term" value="C:cytoplasm"/>
    <property type="evidence" value="ECO:0007669"/>
    <property type="project" value="TreeGrafter"/>
</dbReference>
<dbReference type="GO" id="GO:0071207">
    <property type="term" value="F:histone pre-mRNA stem-loop binding"/>
    <property type="evidence" value="ECO:0007669"/>
    <property type="project" value="TreeGrafter"/>
</dbReference>
<name>A0A0N0DV13_LEPPY</name>
<dbReference type="GO" id="GO:0071204">
    <property type="term" value="C:histone pre-mRNA 3'end processing complex"/>
    <property type="evidence" value="ECO:0007669"/>
    <property type="project" value="TreeGrafter"/>
</dbReference>
<dbReference type="EMBL" id="LGTL01000010">
    <property type="protein sequence ID" value="KPA79691.1"/>
    <property type="molecule type" value="Genomic_DNA"/>
</dbReference>
<dbReference type="InterPro" id="IPR038294">
    <property type="entry name" value="SLBP_RNA_bind_sf"/>
</dbReference>
<dbReference type="GeneID" id="26905753"/>
<evidence type="ECO:0000256" key="3">
    <source>
        <dbReference type="SAM" id="MobiDB-lite"/>
    </source>
</evidence>
<keyword evidence="6" id="KW-1185">Reference proteome</keyword>
<organism evidence="5 6">
    <name type="scientific">Leptomonas pyrrhocoris</name>
    <name type="common">Firebug parasite</name>
    <dbReference type="NCBI Taxonomy" id="157538"/>
    <lineage>
        <taxon>Eukaryota</taxon>
        <taxon>Discoba</taxon>
        <taxon>Euglenozoa</taxon>
        <taxon>Kinetoplastea</taxon>
        <taxon>Metakinetoplastina</taxon>
        <taxon>Trypanosomatida</taxon>
        <taxon>Trypanosomatidae</taxon>
        <taxon>Leishmaniinae</taxon>
        <taxon>Leptomonas</taxon>
    </lineage>
</organism>
<feature type="region of interest" description="Disordered" evidence="3">
    <location>
        <begin position="142"/>
        <end position="178"/>
    </location>
</feature>
<dbReference type="RefSeq" id="XP_015658130.1">
    <property type="nucleotide sequence ID" value="XM_015803488.1"/>
</dbReference>
<dbReference type="GO" id="GO:0003729">
    <property type="term" value="F:mRNA binding"/>
    <property type="evidence" value="ECO:0007669"/>
    <property type="project" value="InterPro"/>
</dbReference>
<protein>
    <recommendedName>
        <fullName evidence="4">Histone RNA hairpin-binding protein RNA-binding domain-containing protein</fullName>
    </recommendedName>
</protein>
<feature type="domain" description="Histone RNA hairpin-binding protein RNA-binding" evidence="4">
    <location>
        <begin position="10"/>
        <end position="81"/>
    </location>
</feature>
<dbReference type="VEuPathDB" id="TriTrypDB:LpyrH10_10_2320"/>
<dbReference type="PANTHER" id="PTHR17408">
    <property type="entry name" value="HISTONE RNA HAIRPIN-BINDING PROTEIN"/>
    <property type="match status" value="1"/>
</dbReference>
<feature type="compositionally biased region" description="Polar residues" evidence="3">
    <location>
        <begin position="369"/>
        <end position="379"/>
    </location>
</feature>
<comment type="caution">
    <text evidence="5">The sequence shown here is derived from an EMBL/GenBank/DDBJ whole genome shotgun (WGS) entry which is preliminary data.</text>
</comment>
<feature type="compositionally biased region" description="Low complexity" evidence="3">
    <location>
        <begin position="463"/>
        <end position="478"/>
    </location>
</feature>
<evidence type="ECO:0000313" key="5">
    <source>
        <dbReference type="EMBL" id="KPA79691.1"/>
    </source>
</evidence>
<proteinExistence type="inferred from homology"/>
<accession>A0A0N0DV13</accession>
<dbReference type="GO" id="GO:0006398">
    <property type="term" value="P:mRNA 3'-end processing by stem-loop binding and cleavage"/>
    <property type="evidence" value="ECO:0007669"/>
    <property type="project" value="TreeGrafter"/>
</dbReference>
<dbReference type="InterPro" id="IPR026502">
    <property type="entry name" value="SLBP1/SLBP2"/>
</dbReference>
<evidence type="ECO:0000256" key="2">
    <source>
        <dbReference type="ARBA" id="ARBA00022884"/>
    </source>
</evidence>
<dbReference type="GO" id="GO:0051028">
    <property type="term" value="P:mRNA transport"/>
    <property type="evidence" value="ECO:0007669"/>
    <property type="project" value="TreeGrafter"/>
</dbReference>
<reference evidence="5 6" key="1">
    <citation type="submission" date="2015-07" db="EMBL/GenBank/DDBJ databases">
        <title>High-quality genome of monoxenous trypanosomatid Leptomonas pyrrhocoris.</title>
        <authorList>
            <person name="Flegontov P."/>
            <person name="Butenko A."/>
            <person name="Firsov S."/>
            <person name="Vlcek C."/>
            <person name="Logacheva M.D."/>
            <person name="Field M."/>
            <person name="Filatov D."/>
            <person name="Flegontova O."/>
            <person name="Gerasimov E."/>
            <person name="Jackson A.P."/>
            <person name="Kelly S."/>
            <person name="Opperdoes F."/>
            <person name="O'Reilly A."/>
            <person name="Votypka J."/>
            <person name="Yurchenko V."/>
            <person name="Lukes J."/>
        </authorList>
    </citation>
    <scope>NUCLEOTIDE SEQUENCE [LARGE SCALE GENOMIC DNA]</scope>
    <source>
        <strain evidence="5">H10</strain>
    </source>
</reference>
<feature type="compositionally biased region" description="Basic and acidic residues" evidence="3">
    <location>
        <begin position="142"/>
        <end position="155"/>
    </location>
</feature>
<dbReference type="OrthoDB" id="265795at2759"/>
<feature type="region of interest" description="Disordered" evidence="3">
    <location>
        <begin position="533"/>
        <end position="578"/>
    </location>
</feature>
<feature type="compositionally biased region" description="Polar residues" evidence="3">
    <location>
        <begin position="441"/>
        <end position="452"/>
    </location>
</feature>
<evidence type="ECO:0000256" key="1">
    <source>
        <dbReference type="ARBA" id="ARBA00006151"/>
    </source>
</evidence>
<dbReference type="Gene3D" id="1.10.8.1120">
    <property type="entry name" value="Histone RNA hairpin-binding protein RNA-binding domain"/>
    <property type="match status" value="1"/>
</dbReference>
<feature type="region of interest" description="Disordered" evidence="3">
    <location>
        <begin position="108"/>
        <end position="127"/>
    </location>
</feature>
<comment type="similarity">
    <text evidence="1">Belongs to the SLBP family.</text>
</comment>
<dbReference type="AlphaFoldDB" id="A0A0N0DV13"/>
<dbReference type="Pfam" id="PF15247">
    <property type="entry name" value="SLBP_RNA_bind"/>
    <property type="match status" value="1"/>
</dbReference>